<gene>
    <name evidence="1" type="ORF">B1A_11344</name>
</gene>
<accession>T1BUT0</accession>
<comment type="caution">
    <text evidence="1">The sequence shown here is derived from an EMBL/GenBank/DDBJ whole genome shotgun (WGS) entry which is preliminary data.</text>
</comment>
<organism evidence="1">
    <name type="scientific">mine drainage metagenome</name>
    <dbReference type="NCBI Taxonomy" id="410659"/>
    <lineage>
        <taxon>unclassified sequences</taxon>
        <taxon>metagenomes</taxon>
        <taxon>ecological metagenomes</taxon>
    </lineage>
</organism>
<reference evidence="1" key="2">
    <citation type="journal article" date="2014" name="ISME J.">
        <title>Microbial stratification in low pH oxic and suboxic macroscopic growths along an acid mine drainage.</title>
        <authorList>
            <person name="Mendez-Garcia C."/>
            <person name="Mesa V."/>
            <person name="Sprenger R.R."/>
            <person name="Richter M."/>
            <person name="Diez M.S."/>
            <person name="Solano J."/>
            <person name="Bargiela R."/>
            <person name="Golyshina O.V."/>
            <person name="Manteca A."/>
            <person name="Ramos J.L."/>
            <person name="Gallego J.R."/>
            <person name="Llorente I."/>
            <person name="Martins Dos Santos V.A."/>
            <person name="Jensen O.N."/>
            <person name="Pelaez A.I."/>
            <person name="Sanchez J."/>
            <person name="Ferrer M."/>
        </authorList>
    </citation>
    <scope>NUCLEOTIDE SEQUENCE</scope>
</reference>
<reference evidence="1" key="1">
    <citation type="submission" date="2013-08" db="EMBL/GenBank/DDBJ databases">
        <authorList>
            <person name="Mendez C."/>
            <person name="Richter M."/>
            <person name="Ferrer M."/>
            <person name="Sanchez J."/>
        </authorList>
    </citation>
    <scope>NUCLEOTIDE SEQUENCE</scope>
</reference>
<evidence type="ECO:0000313" key="1">
    <source>
        <dbReference type="EMBL" id="EQD56924.1"/>
    </source>
</evidence>
<name>T1BUT0_9ZZZZ</name>
<proteinExistence type="predicted"/>
<protein>
    <submittedName>
        <fullName evidence="1">Uncharacterized protein</fullName>
    </submittedName>
</protein>
<feature type="non-terminal residue" evidence="1">
    <location>
        <position position="1"/>
    </location>
</feature>
<sequence length="140" mass="16175">HRAALTIHRYLAFFMEIERAWGELPTYAQLLERFGAEGLRRVRTVMHWLSDVHGIETDPQLCEIDSERRRIRAILDLVPKDSRASQVLLAYYDHLGGPDQNALSSLRSTRIGPAAPPLICYWMQHRTAINYLAKFIWTAT</sequence>
<dbReference type="EMBL" id="AUZX01008103">
    <property type="protein sequence ID" value="EQD56924.1"/>
    <property type="molecule type" value="Genomic_DNA"/>
</dbReference>
<dbReference type="AlphaFoldDB" id="T1BUT0"/>